<dbReference type="EMBL" id="SGPK01000538">
    <property type="protein sequence ID" value="THH02803.1"/>
    <property type="molecule type" value="Genomic_DNA"/>
</dbReference>
<proteinExistence type="predicted"/>
<dbReference type="GO" id="GO:0015038">
    <property type="term" value="F:glutathione disulfide oxidoreductase activity"/>
    <property type="evidence" value="ECO:0007669"/>
    <property type="project" value="TreeGrafter"/>
</dbReference>
<evidence type="ECO:0000313" key="9">
    <source>
        <dbReference type="EMBL" id="THH02803.1"/>
    </source>
</evidence>
<dbReference type="CDD" id="cd03419">
    <property type="entry name" value="GRX_GRXh_1_2_like"/>
    <property type="match status" value="1"/>
</dbReference>
<dbReference type="OrthoDB" id="418495at2759"/>
<dbReference type="InterPro" id="IPR036249">
    <property type="entry name" value="Thioredoxin-like_sf"/>
</dbReference>
<dbReference type="InterPro" id="IPR002109">
    <property type="entry name" value="Glutaredoxin"/>
</dbReference>
<dbReference type="GO" id="GO:0004364">
    <property type="term" value="F:glutathione transferase activity"/>
    <property type="evidence" value="ECO:0007669"/>
    <property type="project" value="UniProtKB-EC"/>
</dbReference>
<sequence length="124" mass="13818">MLASIFHSLFPKPLSPEEMTEIKEFVDNAITSNHIVVFSKSYCPYCLKAKTLLKNEYGDVPAFVVELDTRKDGSAIQNYLEEMTGQRTVPSIFIHEKHIGGSDDLAALQTSGKLRDLINEAPDS</sequence>
<evidence type="ECO:0000256" key="2">
    <source>
        <dbReference type="ARBA" id="ARBA00012310"/>
    </source>
</evidence>
<dbReference type="Gene3D" id="3.40.30.10">
    <property type="entry name" value="Glutaredoxin"/>
    <property type="match status" value="1"/>
</dbReference>
<evidence type="ECO:0000256" key="3">
    <source>
        <dbReference type="ARBA" id="ARBA00022448"/>
    </source>
</evidence>
<gene>
    <name evidence="9" type="ORF">EW145_g6699</name>
</gene>
<keyword evidence="4" id="KW-0249">Electron transport</keyword>
<dbReference type="PRINTS" id="PR00160">
    <property type="entry name" value="GLUTAREDOXIN"/>
</dbReference>
<dbReference type="InterPro" id="IPR011767">
    <property type="entry name" value="GLR_AS"/>
</dbReference>
<dbReference type="GO" id="GO:0005737">
    <property type="term" value="C:cytoplasm"/>
    <property type="evidence" value="ECO:0007669"/>
    <property type="project" value="TreeGrafter"/>
</dbReference>
<dbReference type="EC" id="1.11.1.9" evidence="2"/>
<comment type="catalytic activity">
    <reaction evidence="7">
        <text>1-chloro-2,4-dinitrobenzene + glutathione = 2,4-dinitrophenyl-S-glutathione + chloride + H(+)</text>
        <dbReference type="Rhea" id="RHEA:51220"/>
        <dbReference type="ChEBI" id="CHEBI:15378"/>
        <dbReference type="ChEBI" id="CHEBI:17996"/>
        <dbReference type="ChEBI" id="CHEBI:34718"/>
        <dbReference type="ChEBI" id="CHEBI:57925"/>
        <dbReference type="ChEBI" id="CHEBI:133977"/>
        <dbReference type="EC" id="2.5.1.18"/>
    </reaction>
</comment>
<comment type="caution">
    <text evidence="9">The sequence shown here is derived from an EMBL/GenBank/DDBJ whole genome shotgun (WGS) entry which is preliminary data.</text>
</comment>
<evidence type="ECO:0000256" key="4">
    <source>
        <dbReference type="ARBA" id="ARBA00022982"/>
    </source>
</evidence>
<accession>A0A4V3XBP5</accession>
<reference evidence="9 10" key="1">
    <citation type="submission" date="2019-02" db="EMBL/GenBank/DDBJ databases">
        <title>Genome sequencing of the rare red list fungi Phellinidium pouzarii.</title>
        <authorList>
            <person name="Buettner E."/>
            <person name="Kellner H."/>
        </authorList>
    </citation>
    <scope>NUCLEOTIDE SEQUENCE [LARGE SCALE GENOMIC DNA]</scope>
    <source>
        <strain evidence="9 10">DSM 108285</strain>
    </source>
</reference>
<dbReference type="PANTHER" id="PTHR45694:SF18">
    <property type="entry name" value="GLUTAREDOXIN-1-RELATED"/>
    <property type="match status" value="1"/>
</dbReference>
<dbReference type="GO" id="GO:0034599">
    <property type="term" value="P:cellular response to oxidative stress"/>
    <property type="evidence" value="ECO:0007669"/>
    <property type="project" value="TreeGrafter"/>
</dbReference>
<dbReference type="InterPro" id="IPR011899">
    <property type="entry name" value="Glutaredoxin_euk/vir"/>
</dbReference>
<dbReference type="Proteomes" id="UP000308199">
    <property type="component" value="Unassembled WGS sequence"/>
</dbReference>
<keyword evidence="3" id="KW-0813">Transport</keyword>
<dbReference type="AlphaFoldDB" id="A0A4V3XBP5"/>
<dbReference type="PROSITE" id="PS00195">
    <property type="entry name" value="GLUTAREDOXIN_1"/>
    <property type="match status" value="1"/>
</dbReference>
<evidence type="ECO:0000256" key="7">
    <source>
        <dbReference type="ARBA" id="ARBA00035808"/>
    </source>
</evidence>
<dbReference type="NCBIfam" id="TIGR02180">
    <property type="entry name" value="GRX_euk"/>
    <property type="match status" value="1"/>
</dbReference>
<feature type="domain" description="Glutaredoxin" evidence="8">
    <location>
        <begin position="35"/>
        <end position="99"/>
    </location>
</feature>
<keyword evidence="5" id="KW-1015">Disulfide bond</keyword>
<keyword evidence="10" id="KW-1185">Reference proteome</keyword>
<evidence type="ECO:0000256" key="1">
    <source>
        <dbReference type="ARBA" id="ARBA00000217"/>
    </source>
</evidence>
<dbReference type="PANTHER" id="PTHR45694">
    <property type="entry name" value="GLUTAREDOXIN 2"/>
    <property type="match status" value="1"/>
</dbReference>
<dbReference type="InterPro" id="IPR014025">
    <property type="entry name" value="Glutaredoxin_subgr"/>
</dbReference>
<protein>
    <recommendedName>
        <fullName evidence="2">glutathione peroxidase</fullName>
        <ecNumber evidence="2">1.11.1.9</ecNumber>
    </recommendedName>
</protein>
<keyword evidence="6" id="KW-0676">Redox-active center</keyword>
<dbReference type="FunFam" id="3.40.30.10:FF:000026">
    <property type="entry name" value="Glutaredoxin 2"/>
    <property type="match status" value="1"/>
</dbReference>
<comment type="catalytic activity">
    <reaction evidence="1">
        <text>2 glutathione + H2O2 = glutathione disulfide + 2 H2O</text>
        <dbReference type="Rhea" id="RHEA:16833"/>
        <dbReference type="ChEBI" id="CHEBI:15377"/>
        <dbReference type="ChEBI" id="CHEBI:16240"/>
        <dbReference type="ChEBI" id="CHEBI:57925"/>
        <dbReference type="ChEBI" id="CHEBI:58297"/>
        <dbReference type="EC" id="1.11.1.9"/>
    </reaction>
</comment>
<dbReference type="PROSITE" id="PS51354">
    <property type="entry name" value="GLUTAREDOXIN_2"/>
    <property type="match status" value="1"/>
</dbReference>
<organism evidence="9 10">
    <name type="scientific">Phellinidium pouzarii</name>
    <dbReference type="NCBI Taxonomy" id="167371"/>
    <lineage>
        <taxon>Eukaryota</taxon>
        <taxon>Fungi</taxon>
        <taxon>Dikarya</taxon>
        <taxon>Basidiomycota</taxon>
        <taxon>Agaricomycotina</taxon>
        <taxon>Agaricomycetes</taxon>
        <taxon>Hymenochaetales</taxon>
        <taxon>Hymenochaetaceae</taxon>
        <taxon>Phellinidium</taxon>
    </lineage>
</organism>
<dbReference type="Pfam" id="PF00462">
    <property type="entry name" value="Glutaredoxin"/>
    <property type="match status" value="1"/>
</dbReference>
<dbReference type="GO" id="GO:0004602">
    <property type="term" value="F:glutathione peroxidase activity"/>
    <property type="evidence" value="ECO:0007669"/>
    <property type="project" value="UniProtKB-EC"/>
</dbReference>
<evidence type="ECO:0000313" key="10">
    <source>
        <dbReference type="Proteomes" id="UP000308199"/>
    </source>
</evidence>
<evidence type="ECO:0000256" key="6">
    <source>
        <dbReference type="ARBA" id="ARBA00023284"/>
    </source>
</evidence>
<name>A0A4V3XBP5_9AGAM</name>
<dbReference type="SUPFAM" id="SSF52833">
    <property type="entry name" value="Thioredoxin-like"/>
    <property type="match status" value="1"/>
</dbReference>
<evidence type="ECO:0000259" key="8">
    <source>
        <dbReference type="Pfam" id="PF00462"/>
    </source>
</evidence>
<evidence type="ECO:0000256" key="5">
    <source>
        <dbReference type="ARBA" id="ARBA00023157"/>
    </source>
</evidence>